<accession>A0ABX2GBG5</accession>
<dbReference type="Proteomes" id="UP000768180">
    <property type="component" value="Unassembled WGS sequence"/>
</dbReference>
<keyword evidence="2" id="KW-1185">Reference proteome</keyword>
<gene>
    <name evidence="1" type="ORF">G5B05_01085</name>
</gene>
<evidence type="ECO:0000313" key="2">
    <source>
        <dbReference type="Proteomes" id="UP000768180"/>
    </source>
</evidence>
<name>A0ABX2GBG5_9FIRM</name>
<protein>
    <submittedName>
        <fullName evidence="1">Uncharacterized protein</fullName>
    </submittedName>
</protein>
<sequence>MEKGPGYPDTANSDAYLIGKARYKDHDEERAREYEAKYSGKEKQINFEVVNSVAVYEIKKIIQQMREILEK</sequence>
<evidence type="ECO:0000313" key="1">
    <source>
        <dbReference type="EMBL" id="NSE15035.1"/>
    </source>
</evidence>
<proteinExistence type="predicted"/>
<organism evidence="1 2">
    <name type="scientific">Fusicatenibacter saccharivorans</name>
    <dbReference type="NCBI Taxonomy" id="1150298"/>
    <lineage>
        <taxon>Bacteria</taxon>
        <taxon>Bacillati</taxon>
        <taxon>Bacillota</taxon>
        <taxon>Clostridia</taxon>
        <taxon>Lachnospirales</taxon>
        <taxon>Lachnospiraceae</taxon>
        <taxon>Fusicatenibacter</taxon>
    </lineage>
</organism>
<comment type="caution">
    <text evidence="1">The sequence shown here is derived from an EMBL/GenBank/DDBJ whole genome shotgun (WGS) entry which is preliminary data.</text>
</comment>
<reference evidence="1 2" key="1">
    <citation type="journal article" date="2020" name="Cell Host Microbe">
        <title>Functional and Genomic Variation between Human-Derived Isolates of Lachnospiraceae Reveals Inter- and Intra-Species Diversity.</title>
        <authorList>
            <person name="Sorbara M.T."/>
            <person name="Littmann E.R."/>
            <person name="Fontana E."/>
            <person name="Moody T.U."/>
            <person name="Kohout C.E."/>
            <person name="Gjonbalaj M."/>
            <person name="Eaton V."/>
            <person name="Seok R."/>
            <person name="Leiner I.M."/>
            <person name="Pamer E.G."/>
        </authorList>
    </citation>
    <scope>NUCLEOTIDE SEQUENCE [LARGE SCALE GENOMIC DNA]</scope>
    <source>
        <strain evidence="1 2">MSK.14.54</strain>
    </source>
</reference>
<dbReference type="EMBL" id="JAAITQ010000002">
    <property type="protein sequence ID" value="NSE15035.1"/>
    <property type="molecule type" value="Genomic_DNA"/>
</dbReference>